<evidence type="ECO:0000313" key="4">
    <source>
        <dbReference type="Proteomes" id="UP001050975"/>
    </source>
</evidence>
<dbReference type="RefSeq" id="WP_226580378.1">
    <property type="nucleotide sequence ID" value="NZ_BLAY01000037.1"/>
</dbReference>
<sequence length="141" mass="15261">MSKWTFSKITFIAVSTALSLHLIHGYLSQVPTPKLNLNLNLPSWAMVCFLVVSGLALLLVLGFVGFVMLVSEFNLVSNVTNEYDSFDGLGAGEPYLLPGIMRSLSPTPYGKKPGCSEKSRTDARGAKNKGDASISLLYTQD</sequence>
<gene>
    <name evidence="3" type="ORF">MiSe_27370</name>
</gene>
<comment type="caution">
    <text evidence="3">The sequence shown here is derived from an EMBL/GenBank/DDBJ whole genome shotgun (WGS) entry which is preliminary data.</text>
</comment>
<keyword evidence="2" id="KW-0472">Membrane</keyword>
<protein>
    <submittedName>
        <fullName evidence="3">Uncharacterized protein</fullName>
    </submittedName>
</protein>
<evidence type="ECO:0000313" key="3">
    <source>
        <dbReference type="EMBL" id="GET37983.1"/>
    </source>
</evidence>
<evidence type="ECO:0000256" key="1">
    <source>
        <dbReference type="SAM" id="MobiDB-lite"/>
    </source>
</evidence>
<keyword evidence="2" id="KW-0812">Transmembrane</keyword>
<proteinExistence type="predicted"/>
<name>A0AAV3X762_9CYAN</name>
<reference evidence="3" key="1">
    <citation type="submission" date="2019-10" db="EMBL/GenBank/DDBJ databases">
        <title>Draft genome sequece of Microseira wollei NIES-4236.</title>
        <authorList>
            <person name="Yamaguchi H."/>
            <person name="Suzuki S."/>
            <person name="Kawachi M."/>
        </authorList>
    </citation>
    <scope>NUCLEOTIDE SEQUENCE</scope>
    <source>
        <strain evidence="3">NIES-4236</strain>
    </source>
</reference>
<feature type="region of interest" description="Disordered" evidence="1">
    <location>
        <begin position="105"/>
        <end position="141"/>
    </location>
</feature>
<organism evidence="3 4">
    <name type="scientific">Microseira wollei NIES-4236</name>
    <dbReference type="NCBI Taxonomy" id="2530354"/>
    <lineage>
        <taxon>Bacteria</taxon>
        <taxon>Bacillati</taxon>
        <taxon>Cyanobacteriota</taxon>
        <taxon>Cyanophyceae</taxon>
        <taxon>Oscillatoriophycideae</taxon>
        <taxon>Aerosakkonematales</taxon>
        <taxon>Aerosakkonemataceae</taxon>
        <taxon>Microseira</taxon>
    </lineage>
</organism>
<dbReference type="AlphaFoldDB" id="A0AAV3X762"/>
<accession>A0AAV3X762</accession>
<feature type="transmembrane region" description="Helical" evidence="2">
    <location>
        <begin position="41"/>
        <end position="70"/>
    </location>
</feature>
<keyword evidence="4" id="KW-1185">Reference proteome</keyword>
<keyword evidence="2" id="KW-1133">Transmembrane helix</keyword>
<dbReference type="Proteomes" id="UP001050975">
    <property type="component" value="Unassembled WGS sequence"/>
</dbReference>
<feature type="compositionally biased region" description="Basic and acidic residues" evidence="1">
    <location>
        <begin position="114"/>
        <end position="130"/>
    </location>
</feature>
<dbReference type="EMBL" id="BLAY01000037">
    <property type="protein sequence ID" value="GET37983.1"/>
    <property type="molecule type" value="Genomic_DNA"/>
</dbReference>
<evidence type="ECO:0000256" key="2">
    <source>
        <dbReference type="SAM" id="Phobius"/>
    </source>
</evidence>